<dbReference type="PATRIC" id="fig|1444770.3.peg.715"/>
<dbReference type="EMBL" id="JDSQ01000004">
    <property type="protein sequence ID" value="EWS78915.1"/>
    <property type="molecule type" value="Genomic_DNA"/>
</dbReference>
<reference evidence="1 2" key="1">
    <citation type="journal article" date="2014" name="Genome Announc.">
        <title>Draft Genome Sequence of Xylella fastidiosa Pear Leaf Scorch Strain in Taiwan.</title>
        <authorList>
            <person name="Su C.C."/>
            <person name="Deng W.L."/>
            <person name="Jan F.J."/>
            <person name="Chang C.J."/>
            <person name="Huang H."/>
            <person name="Chen J."/>
        </authorList>
    </citation>
    <scope>NUCLEOTIDE SEQUENCE [LARGE SCALE GENOMIC DNA]</scope>
    <source>
        <strain evidence="1 2">PLS229</strain>
    </source>
</reference>
<evidence type="ECO:0000313" key="2">
    <source>
        <dbReference type="Proteomes" id="UP000020406"/>
    </source>
</evidence>
<dbReference type="Proteomes" id="UP000020406">
    <property type="component" value="Unassembled WGS sequence"/>
</dbReference>
<comment type="caution">
    <text evidence="1">The sequence shown here is derived from an EMBL/GenBank/DDBJ whole genome shotgun (WGS) entry which is preliminary data.</text>
</comment>
<sequence length="32" mass="3872">MRHDATAVDCHRVRKVAFWRQWMIVVALQAFE</sequence>
<evidence type="ECO:0000313" key="1">
    <source>
        <dbReference type="EMBL" id="EWS78915.1"/>
    </source>
</evidence>
<dbReference type="AlphaFoldDB" id="Z9JKI1"/>
<gene>
    <name evidence="1" type="ORF">AF72_02945</name>
</gene>
<name>Z9JKI1_9GAMM</name>
<proteinExistence type="predicted"/>
<protein>
    <submittedName>
        <fullName evidence="1">Uncharacterized protein</fullName>
    </submittedName>
</protein>
<accession>Z9JKI1</accession>
<organism evidence="1 2">
    <name type="scientific">Xylella taiwanensis</name>
    <dbReference type="NCBI Taxonomy" id="1444770"/>
    <lineage>
        <taxon>Bacteria</taxon>
        <taxon>Pseudomonadati</taxon>
        <taxon>Pseudomonadota</taxon>
        <taxon>Gammaproteobacteria</taxon>
        <taxon>Lysobacterales</taxon>
        <taxon>Lysobacteraceae</taxon>
        <taxon>Xylella</taxon>
    </lineage>
</organism>